<keyword evidence="4" id="KW-1185">Reference proteome</keyword>
<protein>
    <submittedName>
        <fullName evidence="3">Type II toxin-antitoxin system RelE/ParE family toxin</fullName>
    </submittedName>
</protein>
<sequence>MPYEIEVRPAALRALKRIDHQDRRRIQGAIALLAADPRPPGAKALRGRDGLRIRVGAYRIIYTVEDTRLLIVVVMLGHRRDVYDR</sequence>
<dbReference type="PANTHER" id="PTHR35601">
    <property type="entry name" value="TOXIN RELE"/>
    <property type="match status" value="1"/>
</dbReference>
<keyword evidence="2" id="KW-1277">Toxin-antitoxin system</keyword>
<dbReference type="PANTHER" id="PTHR35601:SF1">
    <property type="entry name" value="TOXIN RELE"/>
    <property type="match status" value="1"/>
</dbReference>
<dbReference type="RefSeq" id="WP_193118810.1">
    <property type="nucleotide sequence ID" value="NZ_BAAAIR010000044.1"/>
</dbReference>
<comment type="caution">
    <text evidence="3">The sequence shown here is derived from an EMBL/GenBank/DDBJ whole genome shotgun (WGS) entry which is preliminary data.</text>
</comment>
<dbReference type="EMBL" id="JBHSLN010000021">
    <property type="protein sequence ID" value="MFC5297436.1"/>
    <property type="molecule type" value="Genomic_DNA"/>
</dbReference>
<dbReference type="InterPro" id="IPR035093">
    <property type="entry name" value="RelE/ParE_toxin_dom_sf"/>
</dbReference>
<gene>
    <name evidence="3" type="ORF">ACFPK8_07920</name>
</gene>
<name>A0ABW0FFN0_9MICO</name>
<evidence type="ECO:0000313" key="4">
    <source>
        <dbReference type="Proteomes" id="UP001595937"/>
    </source>
</evidence>
<accession>A0ABW0FFN0</accession>
<proteinExistence type="inferred from homology"/>
<organism evidence="3 4">
    <name type="scientific">Brachybacterium tyrofermentans</name>
    <dbReference type="NCBI Taxonomy" id="47848"/>
    <lineage>
        <taxon>Bacteria</taxon>
        <taxon>Bacillati</taxon>
        <taxon>Actinomycetota</taxon>
        <taxon>Actinomycetes</taxon>
        <taxon>Micrococcales</taxon>
        <taxon>Dermabacteraceae</taxon>
        <taxon>Brachybacterium</taxon>
    </lineage>
</organism>
<comment type="similarity">
    <text evidence="1">Belongs to the RelE toxin family.</text>
</comment>
<evidence type="ECO:0000256" key="2">
    <source>
        <dbReference type="ARBA" id="ARBA00022649"/>
    </source>
</evidence>
<dbReference type="Pfam" id="PF05016">
    <property type="entry name" value="ParE_toxin"/>
    <property type="match status" value="1"/>
</dbReference>
<dbReference type="Gene3D" id="3.30.2310.20">
    <property type="entry name" value="RelE-like"/>
    <property type="match status" value="1"/>
</dbReference>
<dbReference type="InterPro" id="IPR007712">
    <property type="entry name" value="RelE/ParE_toxin"/>
</dbReference>
<dbReference type="GeneID" id="303298213"/>
<reference evidence="4" key="1">
    <citation type="journal article" date="2019" name="Int. J. Syst. Evol. Microbiol.">
        <title>The Global Catalogue of Microorganisms (GCM) 10K type strain sequencing project: providing services to taxonomists for standard genome sequencing and annotation.</title>
        <authorList>
            <consortium name="The Broad Institute Genomics Platform"/>
            <consortium name="The Broad Institute Genome Sequencing Center for Infectious Disease"/>
            <person name="Wu L."/>
            <person name="Ma J."/>
        </authorList>
    </citation>
    <scope>NUCLEOTIDE SEQUENCE [LARGE SCALE GENOMIC DNA]</scope>
    <source>
        <strain evidence="4">CGMCC 1.16455</strain>
    </source>
</reference>
<dbReference type="Proteomes" id="UP001595937">
    <property type="component" value="Unassembled WGS sequence"/>
</dbReference>
<evidence type="ECO:0000313" key="3">
    <source>
        <dbReference type="EMBL" id="MFC5297436.1"/>
    </source>
</evidence>
<evidence type="ECO:0000256" key="1">
    <source>
        <dbReference type="ARBA" id="ARBA00006226"/>
    </source>
</evidence>
<dbReference type="SUPFAM" id="SSF143011">
    <property type="entry name" value="RelE-like"/>
    <property type="match status" value="1"/>
</dbReference>